<dbReference type="InterPro" id="IPR024197">
    <property type="entry name" value="TPP-like"/>
</dbReference>
<protein>
    <submittedName>
        <fullName evidence="1">Uncharacterized protein</fullName>
    </submittedName>
</protein>
<evidence type="ECO:0000313" key="2">
    <source>
        <dbReference type="Proteomes" id="UP001589733"/>
    </source>
</evidence>
<sequence>MIYAFLNPADTLTAAPTSDGFPADAFVTDEFDRRMSGLSSLLHGATLIPVTSLDEEELLNVPAAFFSWQVLRHGAVVINPDGEEDPAWRRLTAETLTQRADALNLAFQAAQHIEQLGQLGTEAELIERAGRPLLVRLTHPHDLDYALDAAALTWETWLEEGPFRGDLRLMREGDLLTMLPKEINPESAVNYVLAQLEGGVELTLGVSASQNDAAFLSLCDFAMIPGGGPLLRLSAATETELDLE</sequence>
<keyword evidence="2" id="KW-1185">Reference proteome</keyword>
<proteinExistence type="predicted"/>
<name>A0ABV6B4F5_9DEIO</name>
<dbReference type="EMBL" id="JBHLYR010000063">
    <property type="protein sequence ID" value="MFB9994636.1"/>
    <property type="molecule type" value="Genomic_DNA"/>
</dbReference>
<evidence type="ECO:0000313" key="1">
    <source>
        <dbReference type="EMBL" id="MFB9994636.1"/>
    </source>
</evidence>
<gene>
    <name evidence="1" type="ORF">ACFFLM_21995</name>
</gene>
<accession>A0ABV6B4F5</accession>
<dbReference type="RefSeq" id="WP_380015774.1">
    <property type="nucleotide sequence ID" value="NZ_JBHLYR010000063.1"/>
</dbReference>
<organism evidence="1 2">
    <name type="scientific">Deinococcus oregonensis</name>
    <dbReference type="NCBI Taxonomy" id="1805970"/>
    <lineage>
        <taxon>Bacteria</taxon>
        <taxon>Thermotogati</taxon>
        <taxon>Deinococcota</taxon>
        <taxon>Deinococci</taxon>
        <taxon>Deinococcales</taxon>
        <taxon>Deinococcaceae</taxon>
        <taxon>Deinococcus</taxon>
    </lineage>
</organism>
<comment type="caution">
    <text evidence="1">The sequence shown here is derived from an EMBL/GenBank/DDBJ whole genome shotgun (WGS) entry which is preliminary data.</text>
</comment>
<dbReference type="Proteomes" id="UP001589733">
    <property type="component" value="Unassembled WGS sequence"/>
</dbReference>
<reference evidence="1 2" key="1">
    <citation type="submission" date="2024-09" db="EMBL/GenBank/DDBJ databases">
        <authorList>
            <person name="Sun Q."/>
            <person name="Mori K."/>
        </authorList>
    </citation>
    <scope>NUCLEOTIDE SEQUENCE [LARGE SCALE GENOMIC DNA]</scope>
    <source>
        <strain evidence="1 2">JCM 13503</strain>
    </source>
</reference>
<dbReference type="PIRSF" id="PIRSF030802">
    <property type="entry name" value="UCP030802"/>
    <property type="match status" value="1"/>
</dbReference>